<protein>
    <submittedName>
        <fullName evidence="2">Uncharacterized protein</fullName>
    </submittedName>
</protein>
<keyword evidence="1" id="KW-0472">Membrane</keyword>
<comment type="caution">
    <text evidence="2">The sequence shown here is derived from an EMBL/GenBank/DDBJ whole genome shotgun (WGS) entry which is preliminary data.</text>
</comment>
<name>A0A0A3J4P0_9BACL</name>
<gene>
    <name evidence="2" type="ORF">CD30_02985</name>
</gene>
<keyword evidence="1" id="KW-0812">Transmembrane</keyword>
<evidence type="ECO:0000313" key="2">
    <source>
        <dbReference type="EMBL" id="KGR91886.1"/>
    </source>
</evidence>
<feature type="transmembrane region" description="Helical" evidence="1">
    <location>
        <begin position="6"/>
        <end position="23"/>
    </location>
</feature>
<keyword evidence="3" id="KW-1185">Reference proteome</keyword>
<evidence type="ECO:0000256" key="1">
    <source>
        <dbReference type="SAM" id="Phobius"/>
    </source>
</evidence>
<dbReference type="OrthoDB" id="9950413at2"/>
<organism evidence="2 3">
    <name type="scientific">Ureibacillus massiliensis 4400831 = CIP 108448 = CCUG 49529</name>
    <dbReference type="NCBI Taxonomy" id="1211035"/>
    <lineage>
        <taxon>Bacteria</taxon>
        <taxon>Bacillati</taxon>
        <taxon>Bacillota</taxon>
        <taxon>Bacilli</taxon>
        <taxon>Bacillales</taxon>
        <taxon>Caryophanaceae</taxon>
        <taxon>Ureibacillus</taxon>
    </lineage>
</organism>
<dbReference type="RefSeq" id="WP_036172263.1">
    <property type="nucleotide sequence ID" value="NZ_AVCZ01000003.1"/>
</dbReference>
<keyword evidence="1" id="KW-1133">Transmembrane helix</keyword>
<sequence>MEIIYLVVFFLLLPIILIGLIYVDSKSSYNEISIEMWTKESGEFYFSVPCYIWQESKKRRAKEIYSQNTILDFDGYKYGITNLGGVFPRTNGGLFFERELRFWGIPLHVLQSVRNTYLTINQYGSGIINIEVNNNEIINEIISIKEYISNDTLINGIDKEVMNNFLSKILSGERMERGEAKAAYDTFLKYEPLLSLSVNIISIIKDFFSK</sequence>
<proteinExistence type="predicted"/>
<accession>A0A0A3J4P0</accession>
<dbReference type="EMBL" id="JPVQ01000003">
    <property type="protein sequence ID" value="KGR91886.1"/>
    <property type="molecule type" value="Genomic_DNA"/>
</dbReference>
<evidence type="ECO:0000313" key="3">
    <source>
        <dbReference type="Proteomes" id="UP000030595"/>
    </source>
</evidence>
<reference evidence="2 3" key="1">
    <citation type="submission" date="2014-02" db="EMBL/GenBank/DDBJ databases">
        <title>Draft genome sequence of Lysinibacillus massiliensis CCUG 49529.</title>
        <authorList>
            <person name="Zhang F."/>
            <person name="Wang G."/>
            <person name="Zhang L."/>
        </authorList>
    </citation>
    <scope>NUCLEOTIDE SEQUENCE [LARGE SCALE GENOMIC DNA]</scope>
    <source>
        <strain evidence="2 3">CCUG 49529</strain>
    </source>
</reference>
<dbReference type="Proteomes" id="UP000030595">
    <property type="component" value="Unassembled WGS sequence"/>
</dbReference>
<dbReference type="AlphaFoldDB" id="A0A0A3J4P0"/>